<comment type="similarity">
    <text evidence="1">Belongs to the sigma-70 factor family. ECF subfamily.</text>
</comment>
<evidence type="ECO:0000256" key="1">
    <source>
        <dbReference type="ARBA" id="ARBA00010641"/>
    </source>
</evidence>
<keyword evidence="3" id="KW-0731">Sigma factor</keyword>
<dbReference type="OrthoDB" id="795989at2"/>
<dbReference type="STRING" id="693979.Bache_1709"/>
<keyword evidence="4" id="KW-0238">DNA-binding</keyword>
<evidence type="ECO:0000256" key="4">
    <source>
        <dbReference type="ARBA" id="ARBA00023125"/>
    </source>
</evidence>
<dbReference type="EMBL" id="CP002352">
    <property type="protein sequence ID" value="ADV43709.1"/>
    <property type="molecule type" value="Genomic_DNA"/>
</dbReference>
<dbReference type="InterPro" id="IPR007627">
    <property type="entry name" value="RNA_pol_sigma70_r2"/>
</dbReference>
<evidence type="ECO:0000256" key="2">
    <source>
        <dbReference type="ARBA" id="ARBA00023015"/>
    </source>
</evidence>
<dbReference type="SUPFAM" id="SSF88946">
    <property type="entry name" value="Sigma2 domain of RNA polymerase sigma factors"/>
    <property type="match status" value="1"/>
</dbReference>
<dbReference type="GO" id="GO:0003677">
    <property type="term" value="F:DNA binding"/>
    <property type="evidence" value="ECO:0007669"/>
    <property type="project" value="UniProtKB-KW"/>
</dbReference>
<accession>E6SN40</accession>
<proteinExistence type="inferred from homology"/>
<name>E6SN40_BACT6</name>
<dbReference type="Proteomes" id="UP000008630">
    <property type="component" value="Chromosome"/>
</dbReference>
<keyword evidence="5" id="KW-0804">Transcription</keyword>
<dbReference type="Gene3D" id="1.10.10.10">
    <property type="entry name" value="Winged helix-like DNA-binding domain superfamily/Winged helix DNA-binding domain"/>
    <property type="match status" value="1"/>
</dbReference>
<sequence length="168" mass="19581">MDVESFKKEFLPYHHKLYCIACKLLENTADAEDLVQEAYLKLWDKREGLTVISNPEAFSVTLVKNMCFDLLRSGKYTLSKQVVELKEVHDVSSTDNLEARDEVRQVKNIISHLPEQQRCIVTLRDVKGCSYEEIEQITGLNATNVRVLLSRARKRIREEFNKWNNYEG</sequence>
<dbReference type="PANTHER" id="PTHR43133:SF8">
    <property type="entry name" value="RNA POLYMERASE SIGMA FACTOR HI_1459-RELATED"/>
    <property type="match status" value="1"/>
</dbReference>
<evidence type="ECO:0000259" key="6">
    <source>
        <dbReference type="Pfam" id="PF04542"/>
    </source>
</evidence>
<dbReference type="Pfam" id="PF08281">
    <property type="entry name" value="Sigma70_r4_2"/>
    <property type="match status" value="1"/>
</dbReference>
<reference key="1">
    <citation type="submission" date="2010-11" db="EMBL/GenBank/DDBJ databases">
        <title>The complete genome of Bacteroides helcogenes P 36-108.</title>
        <authorList>
            <consortium name="US DOE Joint Genome Institute (JGI-PGF)"/>
            <person name="Lucas S."/>
            <person name="Copeland A."/>
            <person name="Lapidus A."/>
            <person name="Bruce D."/>
            <person name="Goodwin L."/>
            <person name="Pitluck S."/>
            <person name="Kyrpides N."/>
            <person name="Mavromatis K."/>
            <person name="Ivanova N."/>
            <person name="Zeytun A."/>
            <person name="Brettin T."/>
            <person name="Detter J.C."/>
            <person name="Tapia R."/>
            <person name="Han C."/>
            <person name="Land M."/>
            <person name="Hauser L."/>
            <person name="Markowitz V."/>
            <person name="Cheng J.-F."/>
            <person name="Hugenholtz P."/>
            <person name="Woyke T."/>
            <person name="Wu D."/>
            <person name="Gronow S."/>
            <person name="Wellnitz S."/>
            <person name="Brambilla E."/>
            <person name="Klenk H.-P."/>
            <person name="Eisen J.A."/>
        </authorList>
    </citation>
    <scope>NUCLEOTIDE SEQUENCE</scope>
    <source>
        <strain>P 36-108</strain>
    </source>
</reference>
<dbReference type="InterPro" id="IPR039425">
    <property type="entry name" value="RNA_pol_sigma-70-like"/>
</dbReference>
<dbReference type="eggNOG" id="COG1595">
    <property type="taxonomic scope" value="Bacteria"/>
</dbReference>
<dbReference type="InterPro" id="IPR036388">
    <property type="entry name" value="WH-like_DNA-bd_sf"/>
</dbReference>
<evidence type="ECO:0000313" key="9">
    <source>
        <dbReference type="Proteomes" id="UP000008630"/>
    </source>
</evidence>
<evidence type="ECO:0000256" key="5">
    <source>
        <dbReference type="ARBA" id="ARBA00023163"/>
    </source>
</evidence>
<feature type="domain" description="RNA polymerase sigma factor 70 region 4 type 2" evidence="7">
    <location>
        <begin position="105"/>
        <end position="156"/>
    </location>
</feature>
<protein>
    <submittedName>
        <fullName evidence="8">RNA polymerase, sigma-24 subunit, ECF subfamily</fullName>
    </submittedName>
</protein>
<dbReference type="HOGENOM" id="CLU_047691_4_4_10"/>
<dbReference type="GO" id="GO:0016987">
    <property type="term" value="F:sigma factor activity"/>
    <property type="evidence" value="ECO:0007669"/>
    <property type="project" value="UniProtKB-KW"/>
</dbReference>
<evidence type="ECO:0000256" key="3">
    <source>
        <dbReference type="ARBA" id="ARBA00023082"/>
    </source>
</evidence>
<dbReference type="InterPro" id="IPR013325">
    <property type="entry name" value="RNA_pol_sigma_r2"/>
</dbReference>
<dbReference type="PANTHER" id="PTHR43133">
    <property type="entry name" value="RNA POLYMERASE ECF-TYPE SIGMA FACTO"/>
    <property type="match status" value="1"/>
</dbReference>
<dbReference type="InterPro" id="IPR013249">
    <property type="entry name" value="RNA_pol_sigma70_r4_t2"/>
</dbReference>
<evidence type="ECO:0000313" key="8">
    <source>
        <dbReference type="EMBL" id="ADV43709.1"/>
    </source>
</evidence>
<keyword evidence="2" id="KW-0805">Transcription regulation</keyword>
<evidence type="ECO:0000259" key="7">
    <source>
        <dbReference type="Pfam" id="PF08281"/>
    </source>
</evidence>
<dbReference type="Pfam" id="PF04542">
    <property type="entry name" value="Sigma70_r2"/>
    <property type="match status" value="1"/>
</dbReference>
<dbReference type="InterPro" id="IPR013324">
    <property type="entry name" value="RNA_pol_sigma_r3/r4-like"/>
</dbReference>
<feature type="domain" description="RNA polymerase sigma-70 region 2" evidence="6">
    <location>
        <begin position="13"/>
        <end position="73"/>
    </location>
</feature>
<dbReference type="KEGG" id="bhl:Bache_1709"/>
<dbReference type="GO" id="GO:0006352">
    <property type="term" value="P:DNA-templated transcription initiation"/>
    <property type="evidence" value="ECO:0007669"/>
    <property type="project" value="InterPro"/>
</dbReference>
<keyword evidence="9" id="KW-1185">Reference proteome</keyword>
<dbReference type="Gene3D" id="1.10.1740.10">
    <property type="match status" value="1"/>
</dbReference>
<reference evidence="8 9" key="2">
    <citation type="journal article" date="2011" name="Stand. Genomic Sci.">
        <title>Complete genome sequence of Bacteroides helcogenes type strain (P 36-108).</title>
        <authorList>
            <person name="Pati A."/>
            <person name="Gronow S."/>
            <person name="Zeytun A."/>
            <person name="Lapidus A."/>
            <person name="Nolan M."/>
            <person name="Hammon N."/>
            <person name="Deshpande S."/>
            <person name="Cheng J.F."/>
            <person name="Tapia R."/>
            <person name="Han C."/>
            <person name="Goodwin L."/>
            <person name="Pitluck S."/>
            <person name="Liolios K."/>
            <person name="Pagani I."/>
            <person name="Ivanova N."/>
            <person name="Mavromatis K."/>
            <person name="Chen A."/>
            <person name="Palaniappan K."/>
            <person name="Land M."/>
            <person name="Hauser L."/>
            <person name="Chang Y.J."/>
            <person name="Jeffries C.D."/>
            <person name="Detter J.C."/>
            <person name="Brambilla E."/>
            <person name="Rohde M."/>
            <person name="Goker M."/>
            <person name="Woyke T."/>
            <person name="Bristow J."/>
            <person name="Eisen J.A."/>
            <person name="Markowitz V."/>
            <person name="Hugenholtz P."/>
            <person name="Kyrpides N.C."/>
            <person name="Klenk H.P."/>
            <person name="Lucas S."/>
        </authorList>
    </citation>
    <scope>NUCLEOTIDE SEQUENCE [LARGE SCALE GENOMIC DNA]</scope>
    <source>
        <strain evidence="9">ATCC 35417 / DSM 20613 / JCM 6297 / CCUG 15421 / P 36-108</strain>
    </source>
</reference>
<dbReference type="NCBIfam" id="TIGR02937">
    <property type="entry name" value="sigma70-ECF"/>
    <property type="match status" value="1"/>
</dbReference>
<dbReference type="CDD" id="cd06171">
    <property type="entry name" value="Sigma70_r4"/>
    <property type="match status" value="1"/>
</dbReference>
<dbReference type="AlphaFoldDB" id="E6SN40"/>
<dbReference type="RefSeq" id="WP_013547303.1">
    <property type="nucleotide sequence ID" value="NC_014933.1"/>
</dbReference>
<dbReference type="SUPFAM" id="SSF88659">
    <property type="entry name" value="Sigma3 and sigma4 domains of RNA polymerase sigma factors"/>
    <property type="match status" value="1"/>
</dbReference>
<dbReference type="PATRIC" id="fig|693979.3.peg.1802"/>
<dbReference type="InterPro" id="IPR014284">
    <property type="entry name" value="RNA_pol_sigma-70_dom"/>
</dbReference>
<organism evidence="8 9">
    <name type="scientific">Bacteroides helcogenes (strain ATCC 35417 / DSM 20613 / JCM 6297 / CCUG 15421 / P 36-108)</name>
    <dbReference type="NCBI Taxonomy" id="693979"/>
    <lineage>
        <taxon>Bacteria</taxon>
        <taxon>Pseudomonadati</taxon>
        <taxon>Bacteroidota</taxon>
        <taxon>Bacteroidia</taxon>
        <taxon>Bacteroidales</taxon>
        <taxon>Bacteroidaceae</taxon>
        <taxon>Bacteroides</taxon>
    </lineage>
</organism>
<gene>
    <name evidence="8" type="ordered locus">Bache_1709</name>
</gene>